<keyword evidence="3" id="KW-1185">Reference proteome</keyword>
<evidence type="ECO:0008006" key="4">
    <source>
        <dbReference type="Google" id="ProtNLM"/>
    </source>
</evidence>
<dbReference type="Proteomes" id="UP001565474">
    <property type="component" value="Unassembled WGS sequence"/>
</dbReference>
<reference evidence="2 3" key="1">
    <citation type="submission" date="2024-07" db="EMBL/GenBank/DDBJ databases">
        <title>Genomic Encyclopedia of Type Strains, Phase V (KMG-V): Genome sequencing to study the core and pangenomes of soil and plant-associated prokaryotes.</title>
        <authorList>
            <person name="Whitman W."/>
        </authorList>
    </citation>
    <scope>NUCLEOTIDE SEQUENCE [LARGE SCALE GENOMIC DNA]</scope>
    <source>
        <strain evidence="2 3">USDA 222</strain>
    </source>
</reference>
<organism evidence="2 3">
    <name type="scientific">Bradyrhizobium yuanmingense</name>
    <dbReference type="NCBI Taxonomy" id="108015"/>
    <lineage>
        <taxon>Bacteria</taxon>
        <taxon>Pseudomonadati</taxon>
        <taxon>Pseudomonadota</taxon>
        <taxon>Alphaproteobacteria</taxon>
        <taxon>Hyphomicrobiales</taxon>
        <taxon>Nitrobacteraceae</taxon>
        <taxon>Bradyrhizobium</taxon>
    </lineage>
</organism>
<accession>A0ABV4GM02</accession>
<protein>
    <recommendedName>
        <fullName evidence="4">Effector protein NopP</fullName>
    </recommendedName>
</protein>
<proteinExistence type="predicted"/>
<evidence type="ECO:0000256" key="1">
    <source>
        <dbReference type="SAM" id="MobiDB-lite"/>
    </source>
</evidence>
<name>A0ABV4GM02_9BRAD</name>
<dbReference type="EMBL" id="JBGBZN010000002">
    <property type="protein sequence ID" value="MEY9472963.1"/>
    <property type="molecule type" value="Genomic_DNA"/>
</dbReference>
<gene>
    <name evidence="2" type="ORF">ABH992_005362</name>
</gene>
<dbReference type="RefSeq" id="WP_240538224.1">
    <property type="nucleotide sequence ID" value="NZ_JBGBYD010000002.1"/>
</dbReference>
<sequence>MFQHTVNLSSSERASEPDEMRTSATDDSSSYTDRQRFSDVFSTLNLAPSISSPDASSPAVPPYAMVEEPPVVEISRSSFERKLVDFYGADIEDIAANPQRYSRWVSQKAQRTADTAFRFGTKSISEKARFFSYQLGNKSVGLLRTEPGGRMSELFKGNNDWRKQFPGRDQMTSTTAFRVTHPLVDNAGDILLEHQLQIDGNEPLVLSHSSNPEAKARAAALGFLEVSDSMMVLDPTKHEDKWKNKEGKWQRAGKPPLYLAATEDNSSNAKCTESVAKPANDPYDDDYDFM</sequence>
<feature type="compositionally biased region" description="Polar residues" evidence="1">
    <location>
        <begin position="1"/>
        <end position="12"/>
    </location>
</feature>
<feature type="region of interest" description="Disordered" evidence="1">
    <location>
        <begin position="260"/>
        <end position="290"/>
    </location>
</feature>
<evidence type="ECO:0000313" key="2">
    <source>
        <dbReference type="EMBL" id="MEY9472963.1"/>
    </source>
</evidence>
<comment type="caution">
    <text evidence="2">The sequence shown here is derived from an EMBL/GenBank/DDBJ whole genome shotgun (WGS) entry which is preliminary data.</text>
</comment>
<feature type="compositionally biased region" description="Low complexity" evidence="1">
    <location>
        <begin position="22"/>
        <end position="32"/>
    </location>
</feature>
<evidence type="ECO:0000313" key="3">
    <source>
        <dbReference type="Proteomes" id="UP001565474"/>
    </source>
</evidence>
<feature type="region of interest" description="Disordered" evidence="1">
    <location>
        <begin position="1"/>
        <end position="33"/>
    </location>
</feature>